<name>A0A226D7S2_FOLCA</name>
<comment type="caution">
    <text evidence="2">The sequence shown here is derived from an EMBL/GenBank/DDBJ whole genome shotgun (WGS) entry which is preliminary data.</text>
</comment>
<keyword evidence="1" id="KW-0732">Signal</keyword>
<dbReference type="AlphaFoldDB" id="A0A226D7S2"/>
<proteinExistence type="predicted"/>
<evidence type="ECO:0000313" key="2">
    <source>
        <dbReference type="EMBL" id="OXA40681.1"/>
    </source>
</evidence>
<dbReference type="Proteomes" id="UP000198287">
    <property type="component" value="Unassembled WGS sequence"/>
</dbReference>
<feature type="chain" id="PRO_5013279732" evidence="1">
    <location>
        <begin position="22"/>
        <end position="288"/>
    </location>
</feature>
<feature type="signal peptide" evidence="1">
    <location>
        <begin position="1"/>
        <end position="21"/>
    </location>
</feature>
<evidence type="ECO:0000256" key="1">
    <source>
        <dbReference type="SAM" id="SignalP"/>
    </source>
</evidence>
<accession>A0A226D7S2</accession>
<dbReference type="Gene3D" id="3.15.10.30">
    <property type="entry name" value="Haemolymph juvenile hormone binding protein"/>
    <property type="match status" value="1"/>
</dbReference>
<protein>
    <submittedName>
        <fullName evidence="2">Uncharacterized protein</fullName>
    </submittedName>
</protein>
<organism evidence="2 3">
    <name type="scientific">Folsomia candida</name>
    <name type="common">Springtail</name>
    <dbReference type="NCBI Taxonomy" id="158441"/>
    <lineage>
        <taxon>Eukaryota</taxon>
        <taxon>Metazoa</taxon>
        <taxon>Ecdysozoa</taxon>
        <taxon>Arthropoda</taxon>
        <taxon>Hexapoda</taxon>
        <taxon>Collembola</taxon>
        <taxon>Entomobryomorpha</taxon>
        <taxon>Isotomoidea</taxon>
        <taxon>Isotomidae</taxon>
        <taxon>Proisotominae</taxon>
        <taxon>Folsomia</taxon>
    </lineage>
</organism>
<evidence type="ECO:0000313" key="3">
    <source>
        <dbReference type="Proteomes" id="UP000198287"/>
    </source>
</evidence>
<keyword evidence="3" id="KW-1185">Reference proteome</keyword>
<dbReference type="EMBL" id="LNIX01000032">
    <property type="protein sequence ID" value="OXA40681.1"/>
    <property type="molecule type" value="Genomic_DNA"/>
</dbReference>
<gene>
    <name evidence="2" type="ORF">Fcan01_24440</name>
</gene>
<dbReference type="InterPro" id="IPR038606">
    <property type="entry name" value="To_sf"/>
</dbReference>
<reference evidence="2 3" key="1">
    <citation type="submission" date="2015-12" db="EMBL/GenBank/DDBJ databases">
        <title>The genome of Folsomia candida.</title>
        <authorList>
            <person name="Faddeeva A."/>
            <person name="Derks M.F."/>
            <person name="Anvar Y."/>
            <person name="Smit S."/>
            <person name="Van Straalen N."/>
            <person name="Roelofs D."/>
        </authorList>
    </citation>
    <scope>NUCLEOTIDE SEQUENCE [LARGE SCALE GENOMIC DNA]</scope>
    <source>
        <strain evidence="2 3">VU population</strain>
        <tissue evidence="2">Whole body</tissue>
    </source>
</reference>
<sequence length="288" mass="32274">MQLFKLFLVAFAVIVLGNVQAQTDFDQGLRYFLQDTMLEFPSWVTERGLDPTPQLWRRTILEIGGPNFTLSGTLNNISLTGLSSEVKLVDTSPVSTSFSLVSFYLHVSVGGLSGTYNASGSIHGLPIGGDSVFDIASNSFSIRFSEKFQIDQGFIRLLPNNYFTADSEFFFGGSNLSIIGTFSDMFNTETVQYEQQVLKRISEEMPFWVFGYESPSGTIKLFYNYIYDFLVAKFAETPLADVINWPGPPTTPPPTTQDPCETPAEMTSFAKWVVSNYPQLLQEYERTM</sequence>